<name>A0A6S7H9W0_PARCT</name>
<dbReference type="PANTHER" id="PTHR46579:SF1">
    <property type="entry name" value="F5_8 TYPE C DOMAIN-CONTAINING PROTEIN"/>
    <property type="match status" value="1"/>
</dbReference>
<gene>
    <name evidence="1" type="ORF">PACLA_8A042583</name>
</gene>
<evidence type="ECO:0000313" key="1">
    <source>
        <dbReference type="EMBL" id="CAB3992957.1"/>
    </source>
</evidence>
<dbReference type="Proteomes" id="UP001152795">
    <property type="component" value="Unassembled WGS sequence"/>
</dbReference>
<sequence>MAFAVRHKLSGVALQDLLSLVALHCPKPNKCIAEMNHFHHFFQALKHPIVKHYYCPNVKCKVYVGNSKPKSEDLCKLCHTKLEEATYFIEIPILEQLRTILSRPKMIEKLQHRFSRKKVCNDAIEDVYDGKLYKEFFRPGAFLSHPHNISFLGNTDGVALIRSTNCGVWPVYLVINELSPWERFRRSNRIFAGLWFGKGKPHFPTFLKPFSLAIRDLGTKGVHVAESVCVKAMFLDMTVDAPARAMWQAIKQFNGYCGCGKCKEPGQQLDLGPGRNGSRRRYHVYPFNKSFAATSGHAGVRIHDEMKQQSLEALRKRSEGKKDFSVQAVIGLSWGFGIPSYDVVRGIAVDYMHCICEGVVDQLISQWLKKSNTKADFYLGSKIEDISKELLSITRTCEITWTPRSLEDIKDWKASEKRAFLLFYAVPLLRNRLPPDHLVFLMYLCGGLFRLLKKSISREDLQEAHTYLKLFVAQAPVLYGKQFQTFNVHQLLHLSEVVEDLGPLWSKSCFPFEDYNGDLRDLFHGTQNVDGQIVTAVSIIQKLPEIARSPTTSPSVTAFYEHLTRKGHRTCSKKETISESLYVVGSLERVWSNSKLLSKEQLNSLPNNSGKICLFRRFLIGGTLFHSASYRRVVARNDYTVEFEMNGVKNFGAIQVYVKVEDKCFRLRCRDGQKCFCELACSYFALIETLVEDDQQLPMFHNNVVVNHIRKVNPSNRYTSYNRVRLHRSFLERLL</sequence>
<dbReference type="OrthoDB" id="5955283at2759"/>
<comment type="caution">
    <text evidence="1">The sequence shown here is derived from an EMBL/GenBank/DDBJ whole genome shotgun (WGS) entry which is preliminary data.</text>
</comment>
<keyword evidence="2" id="KW-1185">Reference proteome</keyword>
<organism evidence="1 2">
    <name type="scientific">Paramuricea clavata</name>
    <name type="common">Red gorgonian</name>
    <name type="synonym">Violescent sea-whip</name>
    <dbReference type="NCBI Taxonomy" id="317549"/>
    <lineage>
        <taxon>Eukaryota</taxon>
        <taxon>Metazoa</taxon>
        <taxon>Cnidaria</taxon>
        <taxon>Anthozoa</taxon>
        <taxon>Octocorallia</taxon>
        <taxon>Malacalcyonacea</taxon>
        <taxon>Plexauridae</taxon>
        <taxon>Paramuricea</taxon>
    </lineage>
</organism>
<evidence type="ECO:0000313" key="2">
    <source>
        <dbReference type="Proteomes" id="UP001152795"/>
    </source>
</evidence>
<accession>A0A6S7H9W0</accession>
<protein>
    <submittedName>
        <fullName evidence="1">Uncharacterized protein</fullName>
    </submittedName>
</protein>
<reference evidence="1" key="1">
    <citation type="submission" date="2020-04" db="EMBL/GenBank/DDBJ databases">
        <authorList>
            <person name="Alioto T."/>
            <person name="Alioto T."/>
            <person name="Gomez Garrido J."/>
        </authorList>
    </citation>
    <scope>NUCLEOTIDE SEQUENCE</scope>
    <source>
        <strain evidence="1">A484AB</strain>
    </source>
</reference>
<dbReference type="AlphaFoldDB" id="A0A6S7H9W0"/>
<dbReference type="PANTHER" id="PTHR46579">
    <property type="entry name" value="F5/8 TYPE C DOMAIN-CONTAINING PROTEIN-RELATED"/>
    <property type="match status" value="1"/>
</dbReference>
<proteinExistence type="predicted"/>
<dbReference type="EMBL" id="CACRXK020002158">
    <property type="protein sequence ID" value="CAB3992957.1"/>
    <property type="molecule type" value="Genomic_DNA"/>
</dbReference>